<keyword evidence="1" id="KW-0472">Membrane</keyword>
<dbReference type="AlphaFoldDB" id="A0A2U1ME03"/>
<dbReference type="Proteomes" id="UP000245207">
    <property type="component" value="Unassembled WGS sequence"/>
</dbReference>
<gene>
    <name evidence="2" type="ORF">CTI12_AA281660</name>
</gene>
<dbReference type="EMBL" id="PKPP01005616">
    <property type="protein sequence ID" value="PWA59474.1"/>
    <property type="molecule type" value="Genomic_DNA"/>
</dbReference>
<sequence length="153" mass="17706">MGSRRLHSYEIHPIKKPKNKQFVSNVWLYILSTLLCTIVCFFSLPNIFSFVFTSKFLFIVGNLIVIFLVGESKCFESNPLKACKRHELRVLSCKSERSCEVKRTSANVSYGKVKSCKTYDEWESLPAEELTKLADDFIARMNRLTRLEAQCCF</sequence>
<evidence type="ECO:0000313" key="3">
    <source>
        <dbReference type="Proteomes" id="UP000245207"/>
    </source>
</evidence>
<feature type="transmembrane region" description="Helical" evidence="1">
    <location>
        <begin position="26"/>
        <end position="44"/>
    </location>
</feature>
<keyword evidence="3" id="KW-1185">Reference proteome</keyword>
<dbReference type="PANTHER" id="PTHR35762">
    <property type="entry name" value="TRANSMEMBRANE PROTEIN"/>
    <property type="match status" value="1"/>
</dbReference>
<proteinExistence type="predicted"/>
<protein>
    <submittedName>
        <fullName evidence="2">Uncharacterized protein</fullName>
    </submittedName>
</protein>
<comment type="caution">
    <text evidence="2">The sequence shown here is derived from an EMBL/GenBank/DDBJ whole genome shotgun (WGS) entry which is preliminary data.</text>
</comment>
<reference evidence="2 3" key="1">
    <citation type="journal article" date="2018" name="Mol. Plant">
        <title>The genome of Artemisia annua provides insight into the evolution of Asteraceae family and artemisinin biosynthesis.</title>
        <authorList>
            <person name="Shen Q."/>
            <person name="Zhang L."/>
            <person name="Liao Z."/>
            <person name="Wang S."/>
            <person name="Yan T."/>
            <person name="Shi P."/>
            <person name="Liu M."/>
            <person name="Fu X."/>
            <person name="Pan Q."/>
            <person name="Wang Y."/>
            <person name="Lv Z."/>
            <person name="Lu X."/>
            <person name="Zhang F."/>
            <person name="Jiang W."/>
            <person name="Ma Y."/>
            <person name="Chen M."/>
            <person name="Hao X."/>
            <person name="Li L."/>
            <person name="Tang Y."/>
            <person name="Lv G."/>
            <person name="Zhou Y."/>
            <person name="Sun X."/>
            <person name="Brodelius P.E."/>
            <person name="Rose J.K.C."/>
            <person name="Tang K."/>
        </authorList>
    </citation>
    <scope>NUCLEOTIDE SEQUENCE [LARGE SCALE GENOMIC DNA]</scope>
    <source>
        <strain evidence="3">cv. Huhao1</strain>
        <tissue evidence="2">Leaf</tissue>
    </source>
</reference>
<evidence type="ECO:0000256" key="1">
    <source>
        <dbReference type="SAM" id="Phobius"/>
    </source>
</evidence>
<organism evidence="2 3">
    <name type="scientific">Artemisia annua</name>
    <name type="common">Sweet wormwood</name>
    <dbReference type="NCBI Taxonomy" id="35608"/>
    <lineage>
        <taxon>Eukaryota</taxon>
        <taxon>Viridiplantae</taxon>
        <taxon>Streptophyta</taxon>
        <taxon>Embryophyta</taxon>
        <taxon>Tracheophyta</taxon>
        <taxon>Spermatophyta</taxon>
        <taxon>Magnoliopsida</taxon>
        <taxon>eudicotyledons</taxon>
        <taxon>Gunneridae</taxon>
        <taxon>Pentapetalae</taxon>
        <taxon>asterids</taxon>
        <taxon>campanulids</taxon>
        <taxon>Asterales</taxon>
        <taxon>Asteraceae</taxon>
        <taxon>Asteroideae</taxon>
        <taxon>Anthemideae</taxon>
        <taxon>Artemisiinae</taxon>
        <taxon>Artemisia</taxon>
    </lineage>
</organism>
<dbReference type="STRING" id="35608.A0A2U1ME03"/>
<name>A0A2U1ME03_ARTAN</name>
<keyword evidence="1" id="KW-1133">Transmembrane helix</keyword>
<evidence type="ECO:0000313" key="2">
    <source>
        <dbReference type="EMBL" id="PWA59474.1"/>
    </source>
</evidence>
<feature type="transmembrane region" description="Helical" evidence="1">
    <location>
        <begin position="50"/>
        <end position="70"/>
    </location>
</feature>
<accession>A0A2U1ME03</accession>
<keyword evidence="1" id="KW-0812">Transmembrane</keyword>
<dbReference type="OrthoDB" id="781735at2759"/>
<dbReference type="PANTHER" id="PTHR35762:SF2">
    <property type="entry name" value="TRANSMEMBRANE PROTEIN"/>
    <property type="match status" value="1"/>
</dbReference>